<dbReference type="InterPro" id="IPR006311">
    <property type="entry name" value="TAT_signal"/>
</dbReference>
<dbReference type="Gene3D" id="3.40.190.10">
    <property type="entry name" value="Periplasmic binding protein-like II"/>
    <property type="match status" value="1"/>
</dbReference>
<dbReference type="PROSITE" id="PS51318">
    <property type="entry name" value="TAT"/>
    <property type="match status" value="1"/>
</dbReference>
<sequence length="330" mass="34486">MATSTAFRRRLLLAAAAATVAAPRLASAQAGWPARPVRLVIPFPAGGATDYAARAIGGALAERWGQPVVFENRAGAGSTIGTEAGARSTPDGATLVMGIPAGVTIAPHIYPKLGYDPLQDLVPVAGFATSPLVLVVPAESPLRTFADLVAHARAHPGALGYASNGSGSLPHLATEWFLSQAGLRMQHVPYRGSAQALPDLISGRIQLMMDIIVSSLPLIEGGRLRVLAVTGAQPTTRLPGVPTVASLGYPGFAADQWYGLFFPRGTPEAIVRKAEADVAAAGADTRLRGQMWQRGAEIRILPARPFAAMVRADWERWGAIAKATGARAEQ</sequence>
<dbReference type="Pfam" id="PF03401">
    <property type="entry name" value="TctC"/>
    <property type="match status" value="1"/>
</dbReference>
<gene>
    <name evidence="3" type="ORF">GON04_25450</name>
</gene>
<evidence type="ECO:0000313" key="3">
    <source>
        <dbReference type="EMBL" id="MVQ32824.1"/>
    </source>
</evidence>
<evidence type="ECO:0000256" key="2">
    <source>
        <dbReference type="SAM" id="SignalP"/>
    </source>
</evidence>
<name>A0A6N8J0Q6_9BURK</name>
<dbReference type="PANTHER" id="PTHR42928:SF5">
    <property type="entry name" value="BLR1237 PROTEIN"/>
    <property type="match status" value="1"/>
</dbReference>
<evidence type="ECO:0000313" key="4">
    <source>
        <dbReference type="Proteomes" id="UP000469385"/>
    </source>
</evidence>
<dbReference type="AlphaFoldDB" id="A0A6N8J0Q6"/>
<dbReference type="CDD" id="cd07012">
    <property type="entry name" value="PBP2_Bug_TTT"/>
    <property type="match status" value="1"/>
</dbReference>
<accession>A0A6N8J0Q6</accession>
<dbReference type="InterPro" id="IPR042100">
    <property type="entry name" value="Bug_dom1"/>
</dbReference>
<dbReference type="SUPFAM" id="SSF53850">
    <property type="entry name" value="Periplasmic binding protein-like II"/>
    <property type="match status" value="1"/>
</dbReference>
<dbReference type="EMBL" id="WSEL01000011">
    <property type="protein sequence ID" value="MVQ32824.1"/>
    <property type="molecule type" value="Genomic_DNA"/>
</dbReference>
<dbReference type="InterPro" id="IPR005064">
    <property type="entry name" value="BUG"/>
</dbReference>
<organism evidence="3 4">
    <name type="scientific">Ramlibacter pinisoli</name>
    <dbReference type="NCBI Taxonomy" id="2682844"/>
    <lineage>
        <taxon>Bacteria</taxon>
        <taxon>Pseudomonadati</taxon>
        <taxon>Pseudomonadota</taxon>
        <taxon>Betaproteobacteria</taxon>
        <taxon>Burkholderiales</taxon>
        <taxon>Comamonadaceae</taxon>
        <taxon>Ramlibacter</taxon>
    </lineage>
</organism>
<dbReference type="Gene3D" id="3.40.190.150">
    <property type="entry name" value="Bordetella uptake gene, domain 1"/>
    <property type="match status" value="1"/>
</dbReference>
<evidence type="ECO:0000256" key="1">
    <source>
        <dbReference type="ARBA" id="ARBA00006987"/>
    </source>
</evidence>
<dbReference type="PIRSF" id="PIRSF017082">
    <property type="entry name" value="YflP"/>
    <property type="match status" value="1"/>
</dbReference>
<comment type="caution">
    <text evidence="3">The sequence shown here is derived from an EMBL/GenBank/DDBJ whole genome shotgun (WGS) entry which is preliminary data.</text>
</comment>
<keyword evidence="4" id="KW-1185">Reference proteome</keyword>
<comment type="similarity">
    <text evidence="1">Belongs to the UPF0065 (bug) family.</text>
</comment>
<feature type="signal peptide" evidence="2">
    <location>
        <begin position="1"/>
        <end position="28"/>
    </location>
</feature>
<protein>
    <submittedName>
        <fullName evidence="3">Tripartite tricarboxylate transporter substrate binding protein</fullName>
    </submittedName>
</protein>
<dbReference type="PANTHER" id="PTHR42928">
    <property type="entry name" value="TRICARBOXYLATE-BINDING PROTEIN"/>
    <property type="match status" value="1"/>
</dbReference>
<keyword evidence="2" id="KW-0732">Signal</keyword>
<dbReference type="RefSeq" id="WP_157400938.1">
    <property type="nucleotide sequence ID" value="NZ_WSEL01000011.1"/>
</dbReference>
<reference evidence="3 4" key="1">
    <citation type="submission" date="2019-12" db="EMBL/GenBank/DDBJ databases">
        <authorList>
            <person name="Huq M.A."/>
        </authorList>
    </citation>
    <scope>NUCLEOTIDE SEQUENCE [LARGE SCALE GENOMIC DNA]</scope>
    <source>
        <strain evidence="3 4">MAH-25</strain>
    </source>
</reference>
<proteinExistence type="inferred from homology"/>
<dbReference type="Proteomes" id="UP000469385">
    <property type="component" value="Unassembled WGS sequence"/>
</dbReference>
<feature type="chain" id="PRO_5026915290" evidence="2">
    <location>
        <begin position="29"/>
        <end position="330"/>
    </location>
</feature>